<sequence>MPKDKLIGKITHYFNNVGVAVVNLNGTLAVGDTIQIKGGERDFEQVAASIQIEHEIRQKAKAGEAIGLKVAQAVREGDSVYKK</sequence>
<dbReference type="Proteomes" id="UP000228775">
    <property type="component" value="Unassembled WGS sequence"/>
</dbReference>
<dbReference type="InterPro" id="IPR009000">
    <property type="entry name" value="Transl_B-barrel_sf"/>
</dbReference>
<dbReference type="SUPFAM" id="SSF50447">
    <property type="entry name" value="Translation proteins"/>
    <property type="match status" value="1"/>
</dbReference>
<comment type="caution">
    <text evidence="1">The sequence shown here is derived from an EMBL/GenBank/DDBJ whole genome shotgun (WGS) entry which is preliminary data.</text>
</comment>
<dbReference type="AlphaFoldDB" id="A0A2M7AWW4"/>
<proteinExistence type="predicted"/>
<evidence type="ECO:0000313" key="1">
    <source>
        <dbReference type="EMBL" id="PIU75076.1"/>
    </source>
</evidence>
<dbReference type="Gene3D" id="2.40.30.10">
    <property type="entry name" value="Translation factors"/>
    <property type="match status" value="1"/>
</dbReference>
<evidence type="ECO:0000313" key="2">
    <source>
        <dbReference type="Proteomes" id="UP000228775"/>
    </source>
</evidence>
<gene>
    <name evidence="1" type="ORF">COS76_02745</name>
</gene>
<reference evidence="2" key="1">
    <citation type="submission" date="2017-09" db="EMBL/GenBank/DDBJ databases">
        <title>Depth-based differentiation of microbial function through sediment-hosted aquifers and enrichment of novel symbionts in the deep terrestrial subsurface.</title>
        <authorList>
            <person name="Probst A.J."/>
            <person name="Ladd B."/>
            <person name="Jarett J.K."/>
            <person name="Geller-Mcgrath D.E."/>
            <person name="Sieber C.M.K."/>
            <person name="Emerson J.B."/>
            <person name="Anantharaman K."/>
            <person name="Thomas B.C."/>
            <person name="Malmstrom R."/>
            <person name="Stieglmeier M."/>
            <person name="Klingl A."/>
            <person name="Woyke T."/>
            <person name="Ryan C.M."/>
            <person name="Banfield J.F."/>
        </authorList>
    </citation>
    <scope>NUCLEOTIDE SEQUENCE [LARGE SCALE GENOMIC DNA]</scope>
</reference>
<organism evidence="1 2">
    <name type="scientific">Candidatus Portnoybacteria bacterium CG06_land_8_20_14_3_00_39_12</name>
    <dbReference type="NCBI Taxonomy" id="1974809"/>
    <lineage>
        <taxon>Bacteria</taxon>
        <taxon>Candidatus Portnoyibacteriota</taxon>
    </lineage>
</organism>
<accession>A0A2M7AWW4</accession>
<dbReference type="EMBL" id="PEVY01000056">
    <property type="protein sequence ID" value="PIU75076.1"/>
    <property type="molecule type" value="Genomic_DNA"/>
</dbReference>
<evidence type="ECO:0008006" key="3">
    <source>
        <dbReference type="Google" id="ProtNLM"/>
    </source>
</evidence>
<name>A0A2M7AWW4_9BACT</name>
<protein>
    <recommendedName>
        <fullName evidence="3">Translation elongation factor-like protein</fullName>
    </recommendedName>
</protein>